<dbReference type="InterPro" id="IPR051396">
    <property type="entry name" value="Bact_Antivir_Def_Nuclease"/>
</dbReference>
<dbReference type="Proteomes" id="UP000228859">
    <property type="component" value="Unassembled WGS sequence"/>
</dbReference>
<proteinExistence type="predicted"/>
<dbReference type="EMBL" id="DLUI01000011">
    <property type="protein sequence ID" value="DAB39465.1"/>
    <property type="molecule type" value="Genomic_DNA"/>
</dbReference>
<dbReference type="InterPro" id="IPR041685">
    <property type="entry name" value="AAA_GajA/Old/RecF-like"/>
</dbReference>
<dbReference type="Pfam" id="PF13175">
    <property type="entry name" value="AAA_15"/>
    <property type="match status" value="1"/>
</dbReference>
<dbReference type="Gene3D" id="3.40.50.300">
    <property type="entry name" value="P-loop containing nucleotide triphosphate hydrolases"/>
    <property type="match status" value="1"/>
</dbReference>
<feature type="domain" description="Endonuclease GajA/Old nuclease/RecF-like AAA" evidence="1">
    <location>
        <begin position="16"/>
        <end position="368"/>
    </location>
</feature>
<reference evidence="2 3" key="1">
    <citation type="journal article" date="2017" name="Front. Microbiol.">
        <title>Comparative Genomic Analysis of the Class Epsilonproteobacteria and Proposed Reclassification to Epsilonbacteraeota (phyl. nov.).</title>
        <authorList>
            <person name="Waite D.W."/>
            <person name="Vanwonterghem I."/>
            <person name="Rinke C."/>
            <person name="Parks D.H."/>
            <person name="Zhang Y."/>
            <person name="Takai K."/>
            <person name="Sievert S.M."/>
            <person name="Simon J."/>
            <person name="Campbell B.J."/>
            <person name="Hanson T.E."/>
            <person name="Woyke T."/>
            <person name="Klotz M.G."/>
            <person name="Hugenholtz P."/>
        </authorList>
    </citation>
    <scope>NUCLEOTIDE SEQUENCE [LARGE SCALE GENOMIC DNA]</scope>
    <source>
        <strain evidence="2">UBA12443</strain>
    </source>
</reference>
<evidence type="ECO:0000313" key="3">
    <source>
        <dbReference type="Proteomes" id="UP000228859"/>
    </source>
</evidence>
<name>A0A2D3WHT6_9BACT</name>
<evidence type="ECO:0000259" key="1">
    <source>
        <dbReference type="Pfam" id="PF13175"/>
    </source>
</evidence>
<accession>A0A2D3WHT6</accession>
<evidence type="ECO:0000313" key="2">
    <source>
        <dbReference type="EMBL" id="DAB39465.1"/>
    </source>
</evidence>
<sequence length="493" mass="58603">MPNEYIERFFYDDICITCIVGKNGSGKSTILDGLQKIFEVLPQNGFKQIIDDNLSEECFGFILLVSENDKLYYISNQKVSICCDAESVNSIDPIQHLSYKAESQIPEELKNQITLDKEAIVRMITHTYDDLGFELTTFMYIPEKIKISPKSLRTVYEELVEDITPYPWTTDSEGMSIQEEDRHDKFLRNQKIDFEHTASELFSEAVDDYHRFLMLWYISDYDFDESILRDKEVLLEKYTTEESMHIREEEFSELFQDRYLLISDLSDRERYIYLKQYIELFEFDFVDKSNRYYEHLSHGEKTIFGQFLNLYFRSQYKTAKDEFLLFFDEPELALHPEWQRKYIYELVTLLSKLKKKFHLVFTSHSPFLLSDLPKENVIFLIDGKQIKINMETFGSNIHTLLAHGFFMENGLMGEFAKEKINQAISYLNKKQLSEDELSYCEDIISIIGEPILKRQLQKMLDSKRMSKIDEIDKIKEEIKRLEDRMTLIWKNSQ</sequence>
<dbReference type="PANTHER" id="PTHR43581:SF2">
    <property type="entry name" value="EXCINUCLEASE ATPASE SUBUNIT"/>
    <property type="match status" value="1"/>
</dbReference>
<comment type="caution">
    <text evidence="2">The sequence shown here is derived from an EMBL/GenBank/DDBJ whole genome shotgun (WGS) entry which is preliminary data.</text>
</comment>
<dbReference type="AlphaFoldDB" id="A0A2D3WHT6"/>
<dbReference type="PANTHER" id="PTHR43581">
    <property type="entry name" value="ATP/GTP PHOSPHATASE"/>
    <property type="match status" value="1"/>
</dbReference>
<dbReference type="SUPFAM" id="SSF52540">
    <property type="entry name" value="P-loop containing nucleoside triphosphate hydrolases"/>
    <property type="match status" value="1"/>
</dbReference>
<gene>
    <name evidence="2" type="ORF">CFH83_00605</name>
</gene>
<protein>
    <recommendedName>
        <fullName evidence="1">Endonuclease GajA/Old nuclease/RecF-like AAA domain-containing protein</fullName>
    </recommendedName>
</protein>
<dbReference type="InterPro" id="IPR027417">
    <property type="entry name" value="P-loop_NTPase"/>
</dbReference>
<organism evidence="2 3">
    <name type="scientific">Sulfuricurvum kujiense</name>
    <dbReference type="NCBI Taxonomy" id="148813"/>
    <lineage>
        <taxon>Bacteria</taxon>
        <taxon>Pseudomonadati</taxon>
        <taxon>Campylobacterota</taxon>
        <taxon>Epsilonproteobacteria</taxon>
        <taxon>Campylobacterales</taxon>
        <taxon>Sulfurimonadaceae</taxon>
        <taxon>Sulfuricurvum</taxon>
    </lineage>
</organism>